<keyword evidence="7 8" id="KW-0472">Membrane</keyword>
<dbReference type="PANTHER" id="PTHR33908">
    <property type="entry name" value="MANNOSYLTRANSFERASE YKCB-RELATED"/>
    <property type="match status" value="1"/>
</dbReference>
<feature type="transmembrane region" description="Helical" evidence="8">
    <location>
        <begin position="69"/>
        <end position="87"/>
    </location>
</feature>
<feature type="transmembrane region" description="Helical" evidence="8">
    <location>
        <begin position="353"/>
        <end position="372"/>
    </location>
</feature>
<keyword evidence="6 8" id="KW-1133">Transmembrane helix</keyword>
<evidence type="ECO:0000313" key="10">
    <source>
        <dbReference type="Proteomes" id="UP000177371"/>
    </source>
</evidence>
<evidence type="ECO:0000256" key="5">
    <source>
        <dbReference type="ARBA" id="ARBA00022692"/>
    </source>
</evidence>
<evidence type="ECO:0000256" key="2">
    <source>
        <dbReference type="ARBA" id="ARBA00022475"/>
    </source>
</evidence>
<dbReference type="AlphaFoldDB" id="A0A1F4UYJ9"/>
<organism evidence="9 10">
    <name type="scientific">candidate division WWE3 bacterium RBG_16_37_10</name>
    <dbReference type="NCBI Taxonomy" id="1802610"/>
    <lineage>
        <taxon>Bacteria</taxon>
        <taxon>Katanobacteria</taxon>
    </lineage>
</organism>
<evidence type="ECO:0000256" key="4">
    <source>
        <dbReference type="ARBA" id="ARBA00022679"/>
    </source>
</evidence>
<feature type="transmembrane region" description="Helical" evidence="8">
    <location>
        <begin position="237"/>
        <end position="259"/>
    </location>
</feature>
<feature type="transmembrane region" description="Helical" evidence="8">
    <location>
        <begin position="199"/>
        <end position="216"/>
    </location>
</feature>
<dbReference type="InterPro" id="IPR050297">
    <property type="entry name" value="LipidA_mod_glycosyltrf_83"/>
</dbReference>
<feature type="transmembrane region" description="Helical" evidence="8">
    <location>
        <begin position="5"/>
        <end position="25"/>
    </location>
</feature>
<evidence type="ECO:0000256" key="3">
    <source>
        <dbReference type="ARBA" id="ARBA00022676"/>
    </source>
</evidence>
<proteinExistence type="predicted"/>
<evidence type="ECO:0000313" key="9">
    <source>
        <dbReference type="EMBL" id="OGC50027.1"/>
    </source>
</evidence>
<dbReference type="GO" id="GO:0016763">
    <property type="term" value="F:pentosyltransferase activity"/>
    <property type="evidence" value="ECO:0007669"/>
    <property type="project" value="TreeGrafter"/>
</dbReference>
<keyword evidence="5 8" id="KW-0812">Transmembrane</keyword>
<evidence type="ECO:0000256" key="1">
    <source>
        <dbReference type="ARBA" id="ARBA00004651"/>
    </source>
</evidence>
<keyword evidence="3" id="KW-0328">Glycosyltransferase</keyword>
<dbReference type="GO" id="GO:0009103">
    <property type="term" value="P:lipopolysaccharide biosynthetic process"/>
    <property type="evidence" value="ECO:0007669"/>
    <property type="project" value="UniProtKB-ARBA"/>
</dbReference>
<feature type="transmembrane region" description="Helical" evidence="8">
    <location>
        <begin position="325"/>
        <end position="341"/>
    </location>
</feature>
<feature type="transmembrane region" description="Helical" evidence="8">
    <location>
        <begin position="271"/>
        <end position="289"/>
    </location>
</feature>
<dbReference type="PANTHER" id="PTHR33908:SF11">
    <property type="entry name" value="MEMBRANE PROTEIN"/>
    <property type="match status" value="1"/>
</dbReference>
<keyword evidence="4" id="KW-0808">Transferase</keyword>
<evidence type="ECO:0000256" key="8">
    <source>
        <dbReference type="SAM" id="Phobius"/>
    </source>
</evidence>
<reference evidence="9 10" key="1">
    <citation type="journal article" date="2016" name="Nat. Commun.">
        <title>Thousands of microbial genomes shed light on interconnected biogeochemical processes in an aquifer system.</title>
        <authorList>
            <person name="Anantharaman K."/>
            <person name="Brown C.T."/>
            <person name="Hug L.A."/>
            <person name="Sharon I."/>
            <person name="Castelle C.J."/>
            <person name="Probst A.J."/>
            <person name="Thomas B.C."/>
            <person name="Singh A."/>
            <person name="Wilkins M.J."/>
            <person name="Karaoz U."/>
            <person name="Brodie E.L."/>
            <person name="Williams K.H."/>
            <person name="Hubbard S.S."/>
            <person name="Banfield J.F."/>
        </authorList>
    </citation>
    <scope>NUCLEOTIDE SEQUENCE [LARGE SCALE GENOMIC DNA]</scope>
</reference>
<keyword evidence="2" id="KW-1003">Cell membrane</keyword>
<dbReference type="GO" id="GO:0005886">
    <property type="term" value="C:plasma membrane"/>
    <property type="evidence" value="ECO:0007669"/>
    <property type="project" value="UniProtKB-SubCell"/>
</dbReference>
<dbReference type="EMBL" id="MEUT01000041">
    <property type="protein sequence ID" value="OGC50027.1"/>
    <property type="molecule type" value="Genomic_DNA"/>
</dbReference>
<gene>
    <name evidence="9" type="ORF">A2W32_03280</name>
</gene>
<dbReference type="STRING" id="1802610.A2W32_03280"/>
<comment type="caution">
    <text evidence="9">The sequence shown here is derived from an EMBL/GenBank/DDBJ whole genome shotgun (WGS) entry which is preliminary data.</text>
</comment>
<dbReference type="Proteomes" id="UP000177371">
    <property type="component" value="Unassembled WGS sequence"/>
</dbReference>
<feature type="transmembrane region" description="Helical" evidence="8">
    <location>
        <begin position="296"/>
        <end position="313"/>
    </location>
</feature>
<protein>
    <submittedName>
        <fullName evidence="9">Uncharacterized protein</fullName>
    </submittedName>
</protein>
<feature type="transmembrane region" description="Helical" evidence="8">
    <location>
        <begin position="378"/>
        <end position="397"/>
    </location>
</feature>
<feature type="transmembrane region" description="Helical" evidence="8">
    <location>
        <begin position="150"/>
        <end position="179"/>
    </location>
</feature>
<comment type="subcellular location">
    <subcellularLocation>
        <location evidence="1">Cell membrane</location>
        <topology evidence="1">Multi-pass membrane protein</topology>
    </subcellularLocation>
</comment>
<sequence>MRNQFFLSLISFVVIHLFLFNFNYAEWGDSYRILRASEYIRNYSYPADEKRPPLFSVILAARPVGADQILWGRVVMLLLSVVAFVVFYKLAESYLKSRYEMYLAVILFILNPVYLYWSIRIYADVPFSILCMLALLLYTKWRENLNAIKVLVLSLIAALSILTRFEGFILFAALGAAILFNGRFQVKIFYFKRLNFKQFLLFLFGSLLLITPYLLYNNPFDSKYLEEPARRAYDLKMILIFIISLLFVLGVNVAVYFFVRSRDTLLNFLKENVHISVFLILELLLILVWPAAIPRLFVPLIPILIILMSKFINDYFMSSESAPKILYFGVTVLLLIAHLVGQSYYKLQFLVSMKYLLIFILLIQAVLSLAIFFKNKKLLYLCLVAGLFLWSLGVLYVHKDIYKSIKEATIYAADNFEGNIGYNDVSSVSDWYLNYYNSRKNNTGIYMYYSKKADLNYDNLTGKKLDYLLMTNEHNTDTTLDIEQRPYLEQLKEFKYVINGKEFWTKVIKIKLYE</sequence>
<feature type="transmembrane region" description="Helical" evidence="8">
    <location>
        <begin position="99"/>
        <end position="115"/>
    </location>
</feature>
<evidence type="ECO:0000256" key="7">
    <source>
        <dbReference type="ARBA" id="ARBA00023136"/>
    </source>
</evidence>
<evidence type="ECO:0000256" key="6">
    <source>
        <dbReference type="ARBA" id="ARBA00022989"/>
    </source>
</evidence>
<accession>A0A1F4UYJ9</accession>
<name>A0A1F4UYJ9_UNCKA</name>